<dbReference type="Gene3D" id="3.30.565.10">
    <property type="entry name" value="Histidine kinase-like ATPase, C-terminal domain"/>
    <property type="match status" value="1"/>
</dbReference>
<keyword evidence="1" id="KW-0547">Nucleotide-binding</keyword>
<keyword evidence="2" id="KW-1185">Reference proteome</keyword>
<name>A0ABV6GBT9_9BACI</name>
<accession>A0ABV6GBT9</accession>
<organism evidence="1 2">
    <name type="scientific">Metabacillus herbersteinensis</name>
    <dbReference type="NCBI Taxonomy" id="283816"/>
    <lineage>
        <taxon>Bacteria</taxon>
        <taxon>Bacillati</taxon>
        <taxon>Bacillota</taxon>
        <taxon>Bacilli</taxon>
        <taxon>Bacillales</taxon>
        <taxon>Bacillaceae</taxon>
        <taxon>Metabacillus</taxon>
    </lineage>
</organism>
<sequence>MLEVRIPSVFTRETMYLLLEAVIDRDLHPKDNEIKFKFRGLNFIEPAGVTILSNIFEWLRKRGVKVILNYPREVSNDKKNPLKYLDDSMFFMRYMKRTLTDSAEIRETTIPLELIAYSDSYQWLDRDFIPWLSRQLNVTKQSLADIKMCFGEIFNNTEDHAQENIGCIFAQHYPKSCEVKIAVSDFGIGIPNNIRKIDPFLKDDSALERAIQEGITSRTSPRNLGAGLHTLIKNVVGDIRGSVHIHSNYGILNCTYGNNGIKTESAMKNSFYPGTFIEFVLRTDNIPNIDDDEEEFDW</sequence>
<gene>
    <name evidence="1" type="ORF">ACFFIX_06720</name>
</gene>
<protein>
    <submittedName>
        <fullName evidence="1">ATP-binding protein</fullName>
    </submittedName>
</protein>
<evidence type="ECO:0000313" key="1">
    <source>
        <dbReference type="EMBL" id="MFC0271144.1"/>
    </source>
</evidence>
<dbReference type="Proteomes" id="UP001589854">
    <property type="component" value="Unassembled WGS sequence"/>
</dbReference>
<evidence type="ECO:0000313" key="2">
    <source>
        <dbReference type="Proteomes" id="UP001589854"/>
    </source>
</evidence>
<dbReference type="InterPro" id="IPR036890">
    <property type="entry name" value="HATPase_C_sf"/>
</dbReference>
<proteinExistence type="predicted"/>
<keyword evidence="1" id="KW-0067">ATP-binding</keyword>
<reference evidence="1 2" key="1">
    <citation type="submission" date="2024-09" db="EMBL/GenBank/DDBJ databases">
        <authorList>
            <person name="Sun Q."/>
            <person name="Mori K."/>
        </authorList>
    </citation>
    <scope>NUCLEOTIDE SEQUENCE [LARGE SCALE GENOMIC DNA]</scope>
    <source>
        <strain evidence="1 2">CCM 7228</strain>
    </source>
</reference>
<dbReference type="SUPFAM" id="SSF55874">
    <property type="entry name" value="ATPase domain of HSP90 chaperone/DNA topoisomerase II/histidine kinase"/>
    <property type="match status" value="1"/>
</dbReference>
<dbReference type="GO" id="GO:0005524">
    <property type="term" value="F:ATP binding"/>
    <property type="evidence" value="ECO:0007669"/>
    <property type="project" value="UniProtKB-KW"/>
</dbReference>
<dbReference type="RefSeq" id="WP_378931876.1">
    <property type="nucleotide sequence ID" value="NZ_JBHLVO010000003.1"/>
</dbReference>
<dbReference type="EMBL" id="JBHLVO010000003">
    <property type="protein sequence ID" value="MFC0271144.1"/>
    <property type="molecule type" value="Genomic_DNA"/>
</dbReference>
<comment type="caution">
    <text evidence="1">The sequence shown here is derived from an EMBL/GenBank/DDBJ whole genome shotgun (WGS) entry which is preliminary data.</text>
</comment>